<reference evidence="2" key="2">
    <citation type="submission" date="2021-09" db="EMBL/GenBank/DDBJ databases">
        <authorList>
            <person name="Jia N."/>
            <person name="Wang J."/>
            <person name="Shi W."/>
            <person name="Du L."/>
            <person name="Sun Y."/>
            <person name="Zhan W."/>
            <person name="Jiang J."/>
            <person name="Wang Q."/>
            <person name="Zhang B."/>
            <person name="Ji P."/>
            <person name="Sakyi L.B."/>
            <person name="Cui X."/>
            <person name="Yuan T."/>
            <person name="Jiang B."/>
            <person name="Yang W."/>
            <person name="Lam T.T.-Y."/>
            <person name="Chang Q."/>
            <person name="Ding S."/>
            <person name="Wang X."/>
            <person name="Zhu J."/>
            <person name="Ruan X."/>
            <person name="Zhao L."/>
            <person name="Wei J."/>
            <person name="Que T."/>
            <person name="Du C."/>
            <person name="Cheng J."/>
            <person name="Dai P."/>
            <person name="Han X."/>
            <person name="Huang E."/>
            <person name="Gao Y."/>
            <person name="Liu J."/>
            <person name="Shao H."/>
            <person name="Ye R."/>
            <person name="Li L."/>
            <person name="Wei W."/>
            <person name="Wang X."/>
            <person name="Wang C."/>
            <person name="Huo Q."/>
            <person name="Li W."/>
            <person name="Guo W."/>
            <person name="Chen H."/>
            <person name="Chen S."/>
            <person name="Zhou L."/>
            <person name="Zhou L."/>
            <person name="Ni X."/>
            <person name="Tian J."/>
            <person name="Zhou Y."/>
            <person name="Sheng Y."/>
            <person name="Liu T."/>
            <person name="Pan Y."/>
            <person name="Xia L."/>
            <person name="Li J."/>
            <person name="Zhao F."/>
            <person name="Cao W."/>
        </authorList>
    </citation>
    <scope>NUCLEOTIDE SEQUENCE</scope>
    <source>
        <strain evidence="2">Rsan-2018</strain>
        <tissue evidence="2">Larvae</tissue>
    </source>
</reference>
<name>A0A9D4TAH6_RHISA</name>
<organism evidence="2 3">
    <name type="scientific">Rhipicephalus sanguineus</name>
    <name type="common">Brown dog tick</name>
    <name type="synonym">Ixodes sanguineus</name>
    <dbReference type="NCBI Taxonomy" id="34632"/>
    <lineage>
        <taxon>Eukaryota</taxon>
        <taxon>Metazoa</taxon>
        <taxon>Ecdysozoa</taxon>
        <taxon>Arthropoda</taxon>
        <taxon>Chelicerata</taxon>
        <taxon>Arachnida</taxon>
        <taxon>Acari</taxon>
        <taxon>Parasitiformes</taxon>
        <taxon>Ixodida</taxon>
        <taxon>Ixodoidea</taxon>
        <taxon>Ixodidae</taxon>
        <taxon>Rhipicephalinae</taxon>
        <taxon>Rhipicephalus</taxon>
        <taxon>Rhipicephalus</taxon>
    </lineage>
</organism>
<accession>A0A9D4TAH6</accession>
<evidence type="ECO:0000256" key="1">
    <source>
        <dbReference type="SAM" id="MobiDB-lite"/>
    </source>
</evidence>
<sequence>MDTVKPPEQLQFAGNIRRNWQRFKQKLELFFAATPTKPPRTEATKTAILLSIAGEEALDIYNNFSTKMIPALQWKASPVFEVKGTTTARKWNFTTVSEQAAPRSCMVKTEDQRMLRRNRQHLLRIPGNGTSEDQDQDTESPEDMFDRDKSQDCNTPGEQAHRDQQGMVEPTITQGADHEDKEHFMRDTVEEGKCLCVEQSPKGAGTYAHAGDSELGQYSPLKSCSHTLEI</sequence>
<keyword evidence="3" id="KW-1185">Reference proteome</keyword>
<dbReference type="AlphaFoldDB" id="A0A9D4TAH6"/>
<evidence type="ECO:0000313" key="2">
    <source>
        <dbReference type="EMBL" id="KAH7983888.1"/>
    </source>
</evidence>
<evidence type="ECO:0000313" key="3">
    <source>
        <dbReference type="Proteomes" id="UP000821837"/>
    </source>
</evidence>
<proteinExistence type="predicted"/>
<feature type="compositionally biased region" description="Acidic residues" evidence="1">
    <location>
        <begin position="132"/>
        <end position="143"/>
    </location>
</feature>
<dbReference type="VEuPathDB" id="VectorBase:RSAN_053596"/>
<dbReference type="EMBL" id="JABSTV010001245">
    <property type="protein sequence ID" value="KAH7983888.1"/>
    <property type="molecule type" value="Genomic_DNA"/>
</dbReference>
<dbReference type="VEuPathDB" id="VectorBase:RSAN_047726"/>
<dbReference type="Proteomes" id="UP000821837">
    <property type="component" value="Chromosome 1"/>
</dbReference>
<comment type="caution">
    <text evidence="2">The sequence shown here is derived from an EMBL/GenBank/DDBJ whole genome shotgun (WGS) entry which is preliminary data.</text>
</comment>
<protein>
    <submittedName>
        <fullName evidence="2">Uncharacterized protein</fullName>
    </submittedName>
</protein>
<reference evidence="2" key="1">
    <citation type="journal article" date="2020" name="Cell">
        <title>Large-Scale Comparative Analyses of Tick Genomes Elucidate Their Genetic Diversity and Vector Capacities.</title>
        <authorList>
            <consortium name="Tick Genome and Microbiome Consortium (TIGMIC)"/>
            <person name="Jia N."/>
            <person name="Wang J."/>
            <person name="Shi W."/>
            <person name="Du L."/>
            <person name="Sun Y."/>
            <person name="Zhan W."/>
            <person name="Jiang J.F."/>
            <person name="Wang Q."/>
            <person name="Zhang B."/>
            <person name="Ji P."/>
            <person name="Bell-Sakyi L."/>
            <person name="Cui X.M."/>
            <person name="Yuan T.T."/>
            <person name="Jiang B.G."/>
            <person name="Yang W.F."/>
            <person name="Lam T.T."/>
            <person name="Chang Q.C."/>
            <person name="Ding S.J."/>
            <person name="Wang X.J."/>
            <person name="Zhu J.G."/>
            <person name="Ruan X.D."/>
            <person name="Zhao L."/>
            <person name="Wei J.T."/>
            <person name="Ye R.Z."/>
            <person name="Que T.C."/>
            <person name="Du C.H."/>
            <person name="Zhou Y.H."/>
            <person name="Cheng J.X."/>
            <person name="Dai P.F."/>
            <person name="Guo W.B."/>
            <person name="Han X.H."/>
            <person name="Huang E.J."/>
            <person name="Li L.F."/>
            <person name="Wei W."/>
            <person name="Gao Y.C."/>
            <person name="Liu J.Z."/>
            <person name="Shao H.Z."/>
            <person name="Wang X."/>
            <person name="Wang C.C."/>
            <person name="Yang T.C."/>
            <person name="Huo Q.B."/>
            <person name="Li W."/>
            <person name="Chen H.Y."/>
            <person name="Chen S.E."/>
            <person name="Zhou L.G."/>
            <person name="Ni X.B."/>
            <person name="Tian J.H."/>
            <person name="Sheng Y."/>
            <person name="Liu T."/>
            <person name="Pan Y.S."/>
            <person name="Xia L.Y."/>
            <person name="Li J."/>
            <person name="Zhao F."/>
            <person name="Cao W.C."/>
        </authorList>
    </citation>
    <scope>NUCLEOTIDE SEQUENCE</scope>
    <source>
        <strain evidence="2">Rsan-2018</strain>
    </source>
</reference>
<feature type="region of interest" description="Disordered" evidence="1">
    <location>
        <begin position="122"/>
        <end position="169"/>
    </location>
</feature>
<gene>
    <name evidence="2" type="ORF">HPB52_015033</name>
</gene>